<comment type="caution">
    <text evidence="2">The sequence shown here is derived from an EMBL/GenBank/DDBJ whole genome shotgun (WGS) entry which is preliminary data.</text>
</comment>
<name>A0A225V611_9STRA</name>
<keyword evidence="3" id="KW-1185">Reference proteome</keyword>
<dbReference type="AlphaFoldDB" id="A0A225V611"/>
<evidence type="ECO:0000256" key="1">
    <source>
        <dbReference type="SAM" id="MobiDB-lite"/>
    </source>
</evidence>
<evidence type="ECO:0000313" key="2">
    <source>
        <dbReference type="EMBL" id="OWZ00399.1"/>
    </source>
</evidence>
<organism evidence="2 3">
    <name type="scientific">Phytophthora megakarya</name>
    <dbReference type="NCBI Taxonomy" id="4795"/>
    <lineage>
        <taxon>Eukaryota</taxon>
        <taxon>Sar</taxon>
        <taxon>Stramenopiles</taxon>
        <taxon>Oomycota</taxon>
        <taxon>Peronosporomycetes</taxon>
        <taxon>Peronosporales</taxon>
        <taxon>Peronosporaceae</taxon>
        <taxon>Phytophthora</taxon>
    </lineage>
</organism>
<feature type="region of interest" description="Disordered" evidence="1">
    <location>
        <begin position="154"/>
        <end position="174"/>
    </location>
</feature>
<feature type="region of interest" description="Disordered" evidence="1">
    <location>
        <begin position="1"/>
        <end position="54"/>
    </location>
</feature>
<sequence length="377" mass="40957">MAVMADQDLVVDTDDDGTEAGAVYEPSPVKKPKVTVQRTKAATRQAKGLEAPPAAAEVKPAFRRTNDGQCYACGALGHIAAYSTDPEARKRNEEYLARRNLQHKQENEDRAAKSRTAVRAVIARLKDELASRDGERAGRYVSTTRPAMAARRYAYSPSEGGDDDDPGDGFIQGRGEGAQCAAVETSTMANGGHLRCARSSEEGVTVPAKSTASCGMASGELSMHELGAELTDEAFAKFGSVGKVRTALKRSRRADKVRRAARRAARAAGDKMDREVAVLDNDQRVRRQQQCDAARRELNQRRRERYGQERRAINGAQVKLVQRGRVETVSDVCNVVYASDGLPAATMLVGGKRQAVKIDSGARFTVAGTDWMLRGER</sequence>
<feature type="compositionally biased region" description="Acidic residues" evidence="1">
    <location>
        <begin position="9"/>
        <end position="18"/>
    </location>
</feature>
<proteinExistence type="predicted"/>
<evidence type="ECO:0000313" key="3">
    <source>
        <dbReference type="Proteomes" id="UP000198211"/>
    </source>
</evidence>
<accession>A0A225V611</accession>
<protein>
    <recommendedName>
        <fullName evidence="4">CCHC-type domain-containing protein</fullName>
    </recommendedName>
</protein>
<gene>
    <name evidence="2" type="ORF">PHMEG_00028411</name>
</gene>
<dbReference type="Proteomes" id="UP000198211">
    <property type="component" value="Unassembled WGS sequence"/>
</dbReference>
<feature type="non-terminal residue" evidence="2">
    <location>
        <position position="377"/>
    </location>
</feature>
<dbReference type="EMBL" id="NBNE01007632">
    <property type="protein sequence ID" value="OWZ00399.1"/>
    <property type="molecule type" value="Genomic_DNA"/>
</dbReference>
<reference evidence="3" key="1">
    <citation type="submission" date="2017-03" db="EMBL/GenBank/DDBJ databases">
        <title>Phytopthora megakarya and P. palmivora, two closely related causual agents of cacao black pod achieved similar genome size and gene model numbers by different mechanisms.</title>
        <authorList>
            <person name="Ali S."/>
            <person name="Shao J."/>
            <person name="Larry D.J."/>
            <person name="Kronmiller B."/>
            <person name="Shen D."/>
            <person name="Strem M.D."/>
            <person name="Melnick R.L."/>
            <person name="Guiltinan M.J."/>
            <person name="Tyler B.M."/>
            <person name="Meinhardt L.W."/>
            <person name="Bailey B.A."/>
        </authorList>
    </citation>
    <scope>NUCLEOTIDE SEQUENCE [LARGE SCALE GENOMIC DNA]</scope>
    <source>
        <strain evidence="3">zdho120</strain>
    </source>
</reference>
<evidence type="ECO:0008006" key="4">
    <source>
        <dbReference type="Google" id="ProtNLM"/>
    </source>
</evidence>